<keyword evidence="2" id="KW-1133">Transmembrane helix</keyword>
<protein>
    <submittedName>
        <fullName evidence="4">DedA family protein</fullName>
    </submittedName>
</protein>
<dbReference type="EMBL" id="JBDXSU010000035">
    <property type="protein sequence ID" value="MFB5193025.1"/>
    <property type="molecule type" value="Genomic_DNA"/>
</dbReference>
<dbReference type="PANTHER" id="PTHR42709:SF9">
    <property type="entry name" value="ALKALINE PHOSPHATASE LIKE PROTEIN"/>
    <property type="match status" value="1"/>
</dbReference>
<feature type="transmembrane region" description="Helical" evidence="2">
    <location>
        <begin position="12"/>
        <end position="30"/>
    </location>
</feature>
<dbReference type="PANTHER" id="PTHR42709">
    <property type="entry name" value="ALKALINE PHOSPHATASE LIKE PROTEIN"/>
    <property type="match status" value="1"/>
</dbReference>
<keyword evidence="5" id="KW-1185">Reference proteome</keyword>
<organism evidence="4 5">
    <name type="scientific">Alicyclobacillus fastidiosus</name>
    <dbReference type="NCBI Taxonomy" id="392011"/>
    <lineage>
        <taxon>Bacteria</taxon>
        <taxon>Bacillati</taxon>
        <taxon>Bacillota</taxon>
        <taxon>Bacilli</taxon>
        <taxon>Bacillales</taxon>
        <taxon>Alicyclobacillaceae</taxon>
        <taxon>Alicyclobacillus</taxon>
    </lineage>
</organism>
<keyword evidence="2" id="KW-0472">Membrane</keyword>
<evidence type="ECO:0000313" key="5">
    <source>
        <dbReference type="Proteomes" id="UP001579974"/>
    </source>
</evidence>
<reference evidence="4 5" key="1">
    <citation type="journal article" date="2024" name="Int. J. Mol. Sci.">
        <title>Exploration of Alicyclobacillus spp. Genome in Search of Antibiotic Resistance.</title>
        <authorList>
            <person name="Bucka-Kolendo J."/>
            <person name="Kiousi D.E."/>
            <person name="Dekowska A."/>
            <person name="Mikolajczuk-Szczyrba A."/>
            <person name="Karadedos D.M."/>
            <person name="Michael P."/>
            <person name="Galanis A."/>
            <person name="Sokolowska B."/>
        </authorList>
    </citation>
    <scope>NUCLEOTIDE SEQUENCE [LARGE SCALE GENOMIC DNA]</scope>
    <source>
        <strain evidence="4 5">KKP 3000</strain>
    </source>
</reference>
<dbReference type="InterPro" id="IPR032816">
    <property type="entry name" value="VTT_dom"/>
</dbReference>
<feature type="transmembrane region" description="Helical" evidence="2">
    <location>
        <begin position="106"/>
        <end position="126"/>
    </location>
</feature>
<keyword evidence="2" id="KW-0812">Transmembrane</keyword>
<comment type="caution">
    <text evidence="4">The sequence shown here is derived from an EMBL/GenBank/DDBJ whole genome shotgun (WGS) entry which is preliminary data.</text>
</comment>
<dbReference type="Proteomes" id="UP001579974">
    <property type="component" value="Unassembled WGS sequence"/>
</dbReference>
<feature type="transmembrane region" description="Helical" evidence="2">
    <location>
        <begin position="172"/>
        <end position="190"/>
    </location>
</feature>
<proteinExistence type="inferred from homology"/>
<name>A0ABV5AL93_9BACL</name>
<dbReference type="InterPro" id="IPR051311">
    <property type="entry name" value="DedA_domain"/>
</dbReference>
<comment type="similarity">
    <text evidence="1">Belongs to the DedA family.</text>
</comment>
<feature type="domain" description="VTT" evidence="3">
    <location>
        <begin position="31"/>
        <end position="156"/>
    </location>
</feature>
<gene>
    <name evidence="4" type="ORF">KKP3000_002623</name>
</gene>
<dbReference type="RefSeq" id="WP_275474990.1">
    <property type="nucleotide sequence ID" value="NZ_CP162940.1"/>
</dbReference>
<evidence type="ECO:0000256" key="1">
    <source>
        <dbReference type="ARBA" id="ARBA00010792"/>
    </source>
</evidence>
<evidence type="ECO:0000313" key="4">
    <source>
        <dbReference type="EMBL" id="MFB5193025.1"/>
    </source>
</evidence>
<evidence type="ECO:0000256" key="2">
    <source>
        <dbReference type="SAM" id="Phobius"/>
    </source>
</evidence>
<sequence length="199" mass="22533">MHFNIHQMLQHYGYVGVFFVLLMEMVGIPFPAETTLTISGFEWSSGTFKLFPLLITAGVGNTIGSTIAYWIGRLLGRPVIVRFGKYVGINNERLDKANHVFHRNQSWIVIVGKFIAGIRVLIPYLAGINKMNFVVFSIYNTISAFIWASVFIVLGRYIGVEWSKYHRVLHQYMVPGIVVVVIIIGIVVAMKLRQRKSLG</sequence>
<dbReference type="Pfam" id="PF09335">
    <property type="entry name" value="VTT_dom"/>
    <property type="match status" value="1"/>
</dbReference>
<feature type="transmembrane region" description="Helical" evidence="2">
    <location>
        <begin position="50"/>
        <end position="72"/>
    </location>
</feature>
<feature type="transmembrane region" description="Helical" evidence="2">
    <location>
        <begin position="138"/>
        <end position="160"/>
    </location>
</feature>
<evidence type="ECO:0000259" key="3">
    <source>
        <dbReference type="Pfam" id="PF09335"/>
    </source>
</evidence>
<accession>A0ABV5AL93</accession>